<dbReference type="InterPro" id="IPR000832">
    <property type="entry name" value="GPCR_2_secretin-like"/>
</dbReference>
<evidence type="ECO:0000256" key="1">
    <source>
        <dbReference type="ARBA" id="ARBA00004141"/>
    </source>
</evidence>
<dbReference type="Pfam" id="PF00002">
    <property type="entry name" value="7tm_2"/>
    <property type="match status" value="1"/>
</dbReference>
<dbReference type="InterPro" id="IPR001212">
    <property type="entry name" value="Somatomedin_B_dom"/>
</dbReference>
<dbReference type="PROSITE" id="PS50261">
    <property type="entry name" value="G_PROTEIN_RECEP_F2_4"/>
    <property type="match status" value="1"/>
</dbReference>
<dbReference type="OrthoDB" id="6134459at2759"/>
<dbReference type="GO" id="GO:0007166">
    <property type="term" value="P:cell surface receptor signaling pathway"/>
    <property type="evidence" value="ECO:0007669"/>
    <property type="project" value="InterPro"/>
</dbReference>
<name>A0A8J1TG58_OWEFU</name>
<dbReference type="PROSITE" id="PS00524">
    <property type="entry name" value="SMB_1"/>
    <property type="match status" value="1"/>
</dbReference>
<evidence type="ECO:0000256" key="2">
    <source>
        <dbReference type="ARBA" id="ARBA00022692"/>
    </source>
</evidence>
<comment type="caution">
    <text evidence="6">The sequence shown here is derived from an EMBL/GenBank/DDBJ whole genome shotgun (WGS) entry which is preliminary data.</text>
</comment>
<comment type="subcellular location">
    <subcellularLocation>
        <location evidence="1">Membrane</location>
        <topology evidence="1">Multi-pass membrane protein</topology>
    </subcellularLocation>
</comment>
<dbReference type="GO" id="GO:0004930">
    <property type="term" value="F:G protein-coupled receptor activity"/>
    <property type="evidence" value="ECO:0007669"/>
    <property type="project" value="InterPro"/>
</dbReference>
<keyword evidence="5" id="KW-1015">Disulfide bond</keyword>
<dbReference type="EMBL" id="CAIIXF020000002">
    <property type="protein sequence ID" value="CAH1776884.1"/>
    <property type="molecule type" value="Genomic_DNA"/>
</dbReference>
<dbReference type="Pfam" id="PF01033">
    <property type="entry name" value="Somatomedin_B"/>
    <property type="match status" value="1"/>
</dbReference>
<proteinExistence type="predicted"/>
<evidence type="ECO:0000256" key="5">
    <source>
        <dbReference type="ARBA" id="ARBA00023157"/>
    </source>
</evidence>
<dbReference type="PANTHER" id="PTHR45902:SF4">
    <property type="entry name" value="G-PROTEIN COUPLED RECEPTORS FAMILY 2 PROFILE 2 DOMAIN-CONTAINING PROTEIN"/>
    <property type="match status" value="1"/>
</dbReference>
<dbReference type="Gene3D" id="1.20.1070.10">
    <property type="entry name" value="Rhodopsin 7-helix transmembrane proteins"/>
    <property type="match status" value="1"/>
</dbReference>
<evidence type="ECO:0000313" key="6">
    <source>
        <dbReference type="EMBL" id="CAH1776884.1"/>
    </source>
</evidence>
<dbReference type="AlphaFoldDB" id="A0A8J1TG58"/>
<dbReference type="GO" id="GO:0016020">
    <property type="term" value="C:membrane"/>
    <property type="evidence" value="ECO:0007669"/>
    <property type="project" value="UniProtKB-SubCell"/>
</dbReference>
<dbReference type="InterPro" id="IPR017981">
    <property type="entry name" value="GPCR_2-like_7TM"/>
</dbReference>
<dbReference type="CDD" id="cd15039">
    <property type="entry name" value="7tmB3_Methuselah-like"/>
    <property type="match status" value="1"/>
</dbReference>
<dbReference type="PANTHER" id="PTHR45902">
    <property type="entry name" value="LATROPHILIN RECEPTOR-LIKE PROTEIN A"/>
    <property type="match status" value="1"/>
</dbReference>
<dbReference type="Proteomes" id="UP000749559">
    <property type="component" value="Unassembled WGS sequence"/>
</dbReference>
<evidence type="ECO:0000256" key="3">
    <source>
        <dbReference type="ARBA" id="ARBA00022989"/>
    </source>
</evidence>
<gene>
    <name evidence="6" type="ORF">OFUS_LOCUS4014</name>
</gene>
<reference evidence="6" key="1">
    <citation type="submission" date="2022-03" db="EMBL/GenBank/DDBJ databases">
        <authorList>
            <person name="Martin C."/>
        </authorList>
    </citation>
    <scope>NUCLEOTIDE SEQUENCE</scope>
</reference>
<sequence length="1017" mass="115214">MFFYSVSFILMITSFTADVAVTQEGQQNDGLINDQGLQNQDGILVFYQNQNLNEPSIPKIKKRSIPDPEERTSELKTNLNDNITTTPLYYDSDPLPKYLCEIDLIEPVGPSCANSSVNSMSYAYTCESRCNDPKMKAGAYMGPYCSCHPLCLVSHDCCQDFKQFCPEHYKIGRRKRDIFTRTPNSSAYVECMNPFSKYQRDYTFWMVGHCPIDNINETVRGKCEGEITEFIQIVPVVSQATDVIYKNYFCAQCNNILDVIPWGLNVTCKEVWEGSLDSPQELLDLVNIGICELEYKPLVEHVCVDKYLRQPDCMAQSTGCLPKYSDLCYYGYQMPVTMGYSQESFKNVYCLMCAVFEGFPLDQISCDFYGEAPGVVGPDRGELAKFSFGILVDYNPSAGNKVGFIFKDDIKTFGCGLANSENLDCVSYCADGFQYTNGECVLKYHTYDMTVSGKWSTPDPWILDIIEIWRSLKKTLVELFLEVLEPCIVEEIKLEPSLNDQFSRDKSIQFGISSKYKLKVDNKMPFDEIHTTLFNDILTETISAHPKRTHDTLNLNEVCVSLFGERSCWNHGRVTKSGEIIVADNAPLYEANRTNQSAIAISIPLVTYNVTDCPRKPVDPNSIEILTNGSVVSIDTENLLSEDDFILIGNMVYVCVNETWKFDNWTAVWKYDDTMGLLTIICTTLSLVCMFIRLILQPFVPLFQNFPGKLQFSFILSLFLASLLFLIGPNCIHINELCVTLGVLIHWSYLAVFTWTVIIARDMFYIFSPSSFAKSTDTNVSVLKLYTLLAWGIPAVIVAISLGLDFSDIDPAFKPMYGRGICWISQRYALLIFFTTPIAVSILVNIGFFIPTAISLWKSTKQRVQSSNQTSEYPFGIYAKLFCLMGFTWIFAFIAPYNIALWYIFIVLNASQGVYIFLAFVLRKQVWDSLTFTKDSKKSNPKTSSSYLSSKSTISQQNVLISKQDRETAQSAKISEDAKHEDSHIDSVKLNLSGEMINVIEMKRGMDMKRDAEMEMT</sequence>
<dbReference type="PROSITE" id="PS50958">
    <property type="entry name" value="SMB_2"/>
    <property type="match status" value="1"/>
</dbReference>
<evidence type="ECO:0000313" key="7">
    <source>
        <dbReference type="Proteomes" id="UP000749559"/>
    </source>
</evidence>
<dbReference type="SUPFAM" id="SSF90188">
    <property type="entry name" value="Somatomedin B domain"/>
    <property type="match status" value="1"/>
</dbReference>
<keyword evidence="3" id="KW-1133">Transmembrane helix</keyword>
<evidence type="ECO:0000256" key="4">
    <source>
        <dbReference type="ARBA" id="ARBA00023136"/>
    </source>
</evidence>
<keyword evidence="4" id="KW-0472">Membrane</keyword>
<organism evidence="6 7">
    <name type="scientific">Owenia fusiformis</name>
    <name type="common">Polychaete worm</name>
    <dbReference type="NCBI Taxonomy" id="6347"/>
    <lineage>
        <taxon>Eukaryota</taxon>
        <taxon>Metazoa</taxon>
        <taxon>Spiralia</taxon>
        <taxon>Lophotrochozoa</taxon>
        <taxon>Annelida</taxon>
        <taxon>Polychaeta</taxon>
        <taxon>Sedentaria</taxon>
        <taxon>Canalipalpata</taxon>
        <taxon>Sabellida</taxon>
        <taxon>Oweniida</taxon>
        <taxon>Oweniidae</taxon>
        <taxon>Owenia</taxon>
    </lineage>
</organism>
<protein>
    <submittedName>
        <fullName evidence="6">Uncharacterized protein</fullName>
    </submittedName>
</protein>
<keyword evidence="7" id="KW-1185">Reference proteome</keyword>
<dbReference type="InterPro" id="IPR053231">
    <property type="entry name" value="GPCR_LN-TM7"/>
</dbReference>
<keyword evidence="2" id="KW-0812">Transmembrane</keyword>
<dbReference type="InterPro" id="IPR036024">
    <property type="entry name" value="Somatomedin_B-like_dom_sf"/>
</dbReference>
<accession>A0A8J1TG58</accession>